<gene>
    <name evidence="1" type="ORF">CTRU02_215792</name>
</gene>
<reference evidence="1 2" key="1">
    <citation type="journal article" date="2020" name="Phytopathology">
        <title>Genome Sequence Resources of Colletotrichum truncatum, C. plurivorum, C. musicola, and C. sojae: Four Species Pathogenic to Soybean (Glycine max).</title>
        <authorList>
            <person name="Rogerio F."/>
            <person name="Boufleur T.R."/>
            <person name="Ciampi-Guillardi M."/>
            <person name="Sukno S.A."/>
            <person name="Thon M.R."/>
            <person name="Massola Junior N.S."/>
            <person name="Baroncelli R."/>
        </authorList>
    </citation>
    <scope>NUCLEOTIDE SEQUENCE [LARGE SCALE GENOMIC DNA]</scope>
    <source>
        <strain evidence="1 2">CMES1059</strain>
    </source>
</reference>
<protein>
    <submittedName>
        <fullName evidence="1">Uncharacterized protein</fullName>
    </submittedName>
</protein>
<comment type="caution">
    <text evidence="1">The sequence shown here is derived from an EMBL/GenBank/DDBJ whole genome shotgun (WGS) entry which is preliminary data.</text>
</comment>
<name>A0ACC3YBQ4_COLTU</name>
<accession>A0ACC3YBQ4</accession>
<dbReference type="Proteomes" id="UP000805649">
    <property type="component" value="Unassembled WGS sequence"/>
</dbReference>
<evidence type="ECO:0000313" key="1">
    <source>
        <dbReference type="EMBL" id="KAL0929251.1"/>
    </source>
</evidence>
<proteinExistence type="predicted"/>
<dbReference type="EMBL" id="VUJX02000020">
    <property type="protein sequence ID" value="KAL0929251.1"/>
    <property type="molecule type" value="Genomic_DNA"/>
</dbReference>
<keyword evidence="2" id="KW-1185">Reference proteome</keyword>
<sequence>MSCRFSLRYFDREQVEAANVVAPRLKMSERHTCLLGLRRRQRIFHLNSHLLHACLALSQGLGFHHLLSNGRIVNLGTSIHENRFIITPPVLMDPSIPYLIGPPNTALV</sequence>
<evidence type="ECO:0000313" key="2">
    <source>
        <dbReference type="Proteomes" id="UP000805649"/>
    </source>
</evidence>
<organism evidence="1 2">
    <name type="scientific">Colletotrichum truncatum</name>
    <name type="common">Anthracnose fungus</name>
    <name type="synonym">Colletotrichum capsici</name>
    <dbReference type="NCBI Taxonomy" id="5467"/>
    <lineage>
        <taxon>Eukaryota</taxon>
        <taxon>Fungi</taxon>
        <taxon>Dikarya</taxon>
        <taxon>Ascomycota</taxon>
        <taxon>Pezizomycotina</taxon>
        <taxon>Sordariomycetes</taxon>
        <taxon>Hypocreomycetidae</taxon>
        <taxon>Glomerellales</taxon>
        <taxon>Glomerellaceae</taxon>
        <taxon>Colletotrichum</taxon>
        <taxon>Colletotrichum truncatum species complex</taxon>
    </lineage>
</organism>